<dbReference type="PANTHER" id="PTHR38459">
    <property type="entry name" value="PROPHAGE BACTOPRENOL-LINKED GLUCOSE TRANSLOCASE HOMOLOG"/>
    <property type="match status" value="1"/>
</dbReference>
<keyword evidence="3 6" id="KW-0812">Transmembrane</keyword>
<evidence type="ECO:0000313" key="10">
    <source>
        <dbReference type="Proteomes" id="UP000435060"/>
    </source>
</evidence>
<dbReference type="InterPro" id="IPR007267">
    <property type="entry name" value="GtrA_DPMS_TM"/>
</dbReference>
<feature type="domain" description="GtrA/DPMS transmembrane" evidence="7">
    <location>
        <begin position="16"/>
        <end position="141"/>
    </location>
</feature>
<name>A0A6I4RJS9_9STRE</name>
<reference evidence="8 10" key="2">
    <citation type="submission" date="2019-11" db="EMBL/GenBank/DDBJ databases">
        <title>Streptococcis sp. isolated from the respiratory tract of Marmot.</title>
        <authorList>
            <person name="Zhang G."/>
        </authorList>
    </citation>
    <scope>NUCLEOTIDE SEQUENCE [LARGE SCALE GENOMIC DNA]</scope>
    <source>
        <strain evidence="10">zg-86</strain>
        <strain evidence="8">Zg-86</strain>
    </source>
</reference>
<dbReference type="RefSeq" id="WP_154609052.1">
    <property type="nucleotide sequence ID" value="NZ_CP072115.1"/>
</dbReference>
<dbReference type="PANTHER" id="PTHR38459:SF5">
    <property type="entry name" value="CELL WALL TEICHOIC ACID GLYCOSYLATION PROTEIN GTCA"/>
    <property type="match status" value="1"/>
</dbReference>
<dbReference type="Proteomes" id="UP000435423">
    <property type="component" value="Unassembled WGS sequence"/>
</dbReference>
<evidence type="ECO:0000256" key="5">
    <source>
        <dbReference type="ARBA" id="ARBA00023136"/>
    </source>
</evidence>
<proteinExistence type="inferred from homology"/>
<accession>A0A6I4RJS9</accession>
<protein>
    <submittedName>
        <fullName evidence="9">GtrA family protein</fullName>
    </submittedName>
</protein>
<feature type="transmembrane region" description="Helical" evidence="6">
    <location>
        <begin position="36"/>
        <end position="58"/>
    </location>
</feature>
<organism evidence="9 11">
    <name type="scientific">Streptococcus zhangguiae</name>
    <dbReference type="NCBI Taxonomy" id="2664091"/>
    <lineage>
        <taxon>Bacteria</taxon>
        <taxon>Bacillati</taxon>
        <taxon>Bacillota</taxon>
        <taxon>Bacilli</taxon>
        <taxon>Lactobacillales</taxon>
        <taxon>Streptococcaceae</taxon>
        <taxon>Streptococcus</taxon>
    </lineage>
</organism>
<reference evidence="9 11" key="1">
    <citation type="submission" date="2019-10" db="EMBL/GenBank/DDBJ databases">
        <title>Streptococcis sp, isolated from the respiratory tract of Marmot.</title>
        <authorList>
            <person name="Zhang G."/>
        </authorList>
    </citation>
    <scope>NUCLEOTIDE SEQUENCE [LARGE SCALE GENOMIC DNA]</scope>
    <source>
        <strain evidence="11">zg-70</strain>
        <strain evidence="9">Zg-70</strain>
    </source>
</reference>
<gene>
    <name evidence="8" type="ORF">GGG87_07280</name>
    <name evidence="9" type="ORF">GGH11_06915</name>
</gene>
<feature type="transmembrane region" description="Helical" evidence="6">
    <location>
        <begin position="79"/>
        <end position="98"/>
    </location>
</feature>
<evidence type="ECO:0000256" key="6">
    <source>
        <dbReference type="SAM" id="Phobius"/>
    </source>
</evidence>
<dbReference type="InterPro" id="IPR051401">
    <property type="entry name" value="GtrA_CellWall_Glycosyl"/>
</dbReference>
<feature type="transmembrane region" description="Helical" evidence="6">
    <location>
        <begin position="118"/>
        <end position="140"/>
    </location>
</feature>
<sequence length="148" mass="16990">MKKYIKAFFENEILSYLFFGVATTLVYILTRTSLFFLIPQTLLVVFIANCVAILFAFITNDQIVFQQEWTCWPARLVKFISARLTTLLLDLVLAYLLVDAFPQLIGQFVHQDPTRINAIATLISQVLVIVLNYILSKVFVFQNTKKSS</sequence>
<evidence type="ECO:0000256" key="1">
    <source>
        <dbReference type="ARBA" id="ARBA00004141"/>
    </source>
</evidence>
<evidence type="ECO:0000259" key="7">
    <source>
        <dbReference type="Pfam" id="PF04138"/>
    </source>
</evidence>
<evidence type="ECO:0000313" key="9">
    <source>
        <dbReference type="EMBL" id="MWV56701.1"/>
    </source>
</evidence>
<keyword evidence="10" id="KW-1185">Reference proteome</keyword>
<comment type="caution">
    <text evidence="9">The sequence shown here is derived from an EMBL/GenBank/DDBJ whole genome shotgun (WGS) entry which is preliminary data.</text>
</comment>
<evidence type="ECO:0000313" key="8">
    <source>
        <dbReference type="EMBL" id="MTB64795.1"/>
    </source>
</evidence>
<dbReference type="EMBL" id="WUBJ01000008">
    <property type="protein sequence ID" value="MWV56701.1"/>
    <property type="molecule type" value="Genomic_DNA"/>
</dbReference>
<evidence type="ECO:0000313" key="11">
    <source>
        <dbReference type="Proteomes" id="UP000435423"/>
    </source>
</evidence>
<dbReference type="GO" id="GO:0000271">
    <property type="term" value="P:polysaccharide biosynthetic process"/>
    <property type="evidence" value="ECO:0007669"/>
    <property type="project" value="InterPro"/>
</dbReference>
<evidence type="ECO:0000256" key="4">
    <source>
        <dbReference type="ARBA" id="ARBA00022989"/>
    </source>
</evidence>
<comment type="similarity">
    <text evidence="2">Belongs to the GtrA family.</text>
</comment>
<feature type="transmembrane region" description="Helical" evidence="6">
    <location>
        <begin position="12"/>
        <end position="30"/>
    </location>
</feature>
<keyword evidence="4 6" id="KW-1133">Transmembrane helix</keyword>
<dbReference type="Proteomes" id="UP000435060">
    <property type="component" value="Unassembled WGS sequence"/>
</dbReference>
<keyword evidence="5 6" id="KW-0472">Membrane</keyword>
<evidence type="ECO:0000256" key="2">
    <source>
        <dbReference type="ARBA" id="ARBA00009399"/>
    </source>
</evidence>
<comment type="subcellular location">
    <subcellularLocation>
        <location evidence="1">Membrane</location>
        <topology evidence="1">Multi-pass membrane protein</topology>
    </subcellularLocation>
</comment>
<dbReference type="Pfam" id="PF04138">
    <property type="entry name" value="GtrA_DPMS_TM"/>
    <property type="match status" value="1"/>
</dbReference>
<dbReference type="AlphaFoldDB" id="A0A6I4RJS9"/>
<evidence type="ECO:0000256" key="3">
    <source>
        <dbReference type="ARBA" id="ARBA00022692"/>
    </source>
</evidence>
<dbReference type="GO" id="GO:0005886">
    <property type="term" value="C:plasma membrane"/>
    <property type="evidence" value="ECO:0007669"/>
    <property type="project" value="TreeGrafter"/>
</dbReference>
<dbReference type="EMBL" id="WLCG01000009">
    <property type="protein sequence ID" value="MTB64795.1"/>
    <property type="molecule type" value="Genomic_DNA"/>
</dbReference>